<feature type="compositionally biased region" description="Polar residues" evidence="1">
    <location>
        <begin position="118"/>
        <end position="135"/>
    </location>
</feature>
<dbReference type="VEuPathDB" id="AmoebaDB:NfTy_069320"/>
<comment type="caution">
    <text evidence="3">The sequence shown here is derived from an EMBL/GenBank/DDBJ whole genome shotgun (WGS) entry which is preliminary data.</text>
</comment>
<dbReference type="EMBL" id="VFQX01000036">
    <property type="protein sequence ID" value="KAF0976768.1"/>
    <property type="molecule type" value="Genomic_DNA"/>
</dbReference>
<dbReference type="Proteomes" id="UP000444721">
    <property type="component" value="Unassembled WGS sequence"/>
</dbReference>
<organism evidence="3 4">
    <name type="scientific">Naegleria fowleri</name>
    <name type="common">Brain eating amoeba</name>
    <dbReference type="NCBI Taxonomy" id="5763"/>
    <lineage>
        <taxon>Eukaryota</taxon>
        <taxon>Discoba</taxon>
        <taxon>Heterolobosea</taxon>
        <taxon>Tetramitia</taxon>
        <taxon>Eutetramitia</taxon>
        <taxon>Vahlkampfiidae</taxon>
        <taxon>Naegleria</taxon>
    </lineage>
</organism>
<dbReference type="SMART" id="SM00164">
    <property type="entry name" value="TBC"/>
    <property type="match status" value="1"/>
</dbReference>
<dbReference type="VEuPathDB" id="AmoebaDB:FDP41_004063"/>
<dbReference type="OrthoDB" id="294251at2759"/>
<feature type="compositionally biased region" description="Polar residues" evidence="1">
    <location>
        <begin position="83"/>
        <end position="100"/>
    </location>
</feature>
<dbReference type="InterPro" id="IPR035969">
    <property type="entry name" value="Rab-GAP_TBC_sf"/>
</dbReference>
<dbReference type="PANTHER" id="PTHR47219">
    <property type="entry name" value="RAB GTPASE-ACTIVATING PROTEIN 1-LIKE"/>
    <property type="match status" value="1"/>
</dbReference>
<keyword evidence="4" id="KW-1185">Reference proteome</keyword>
<evidence type="ECO:0000313" key="4">
    <source>
        <dbReference type="Proteomes" id="UP000444721"/>
    </source>
</evidence>
<protein>
    <recommendedName>
        <fullName evidence="2">Rab-GAP TBC domain-containing protein</fullName>
    </recommendedName>
</protein>
<dbReference type="VEuPathDB" id="AmoebaDB:NF0086170"/>
<dbReference type="PANTHER" id="PTHR47219:SF20">
    <property type="entry name" value="TBC1 DOMAIN FAMILY MEMBER 2B"/>
    <property type="match status" value="1"/>
</dbReference>
<dbReference type="AlphaFoldDB" id="A0A6A5BRJ3"/>
<dbReference type="InterPro" id="IPR050302">
    <property type="entry name" value="Rab_GAP_TBC_domain"/>
</dbReference>
<name>A0A6A5BRJ3_NAEFO</name>
<reference evidence="3 4" key="1">
    <citation type="journal article" date="2019" name="Sci. Rep.">
        <title>Nanopore sequencing improves the draft genome of the human pathogenic amoeba Naegleria fowleri.</title>
        <authorList>
            <person name="Liechti N."/>
            <person name="Schurch N."/>
            <person name="Bruggmann R."/>
            <person name="Wittwer M."/>
        </authorList>
    </citation>
    <scope>NUCLEOTIDE SEQUENCE [LARGE SCALE GENOMIC DNA]</scope>
    <source>
        <strain evidence="3 4">ATCC 30894</strain>
    </source>
</reference>
<dbReference type="OMA" id="YRIAIAY"/>
<proteinExistence type="predicted"/>
<dbReference type="Gene3D" id="1.10.472.80">
    <property type="entry name" value="Ypt/Rab-GAP domain of gyp1p, domain 3"/>
    <property type="match status" value="1"/>
</dbReference>
<feature type="compositionally biased region" description="Low complexity" evidence="1">
    <location>
        <begin position="152"/>
        <end position="164"/>
    </location>
</feature>
<evidence type="ECO:0000256" key="1">
    <source>
        <dbReference type="SAM" id="MobiDB-lite"/>
    </source>
</evidence>
<evidence type="ECO:0000259" key="2">
    <source>
        <dbReference type="PROSITE" id="PS50086"/>
    </source>
</evidence>
<dbReference type="GO" id="GO:0005096">
    <property type="term" value="F:GTPase activator activity"/>
    <property type="evidence" value="ECO:0007669"/>
    <property type="project" value="TreeGrafter"/>
</dbReference>
<feature type="compositionally biased region" description="Low complexity" evidence="1">
    <location>
        <begin position="101"/>
        <end position="117"/>
    </location>
</feature>
<dbReference type="PROSITE" id="PS50086">
    <property type="entry name" value="TBC_RABGAP"/>
    <property type="match status" value="1"/>
</dbReference>
<dbReference type="SUPFAM" id="SSF47923">
    <property type="entry name" value="Ypt/Rab-GAP domain of gyp1p"/>
    <property type="match status" value="2"/>
</dbReference>
<accession>A0A6A5BRJ3</accession>
<feature type="domain" description="Rab-GAP TBC" evidence="2">
    <location>
        <begin position="295"/>
        <end position="492"/>
    </location>
</feature>
<evidence type="ECO:0000313" key="3">
    <source>
        <dbReference type="EMBL" id="KAF0976768.1"/>
    </source>
</evidence>
<dbReference type="Pfam" id="PF00566">
    <property type="entry name" value="RabGAP-TBC"/>
    <property type="match status" value="1"/>
</dbReference>
<gene>
    <name evidence="3" type="ORF">FDP41_004063</name>
</gene>
<dbReference type="GeneID" id="68111281"/>
<sequence length="568" mass="65657">MIPTNMDNPVEHFGLSKEQKEQLELLAKFHNENLLSDEDYEKQKQSIIDGSFKLEEEEPVHEVGDNLSSSDEEDHKEPEAQKPTPSSSDQEQNHQNGVLASSSEPQTTTSETIIPTPNVETTPINGTNDGVESSNPTTAPPTTTDATEKNGTTPSTTASVSSVAGNESQTVIAAVVNVEVEQKDFTNGTIGVVSKSLDLDILETKPVEISMKYLENYGFEIGEDEEMTKVLKPLFEKQRDFNEKKINRQRNRWKEFIKKHNIGPNGFTTLEEYEQQRIFHFIEESNEFKKLVRKGIPMEYRAVMWYIISGANYQFLTHKDVFDKLKEKAQSIPVEEREKDKNFTCICKDVDRTFPTHPFYKDPHNQIALRNVLYLYSLHNPKVGYCQAMNFLAGIMLVVGMNVQQAFFTLDRIIDRYLPPDLYDTKMQGVYSESFVLQKLCLDRIPKLAHHLLAQDPNFFILLSPNWFLCIFLNSFPIETSLRIWDCFLHENYKILYRIAIAYLSLIEKDLMKSNDFQAIYSATKDHALKMFDCRHLIKKSFGIRNFSKKKILEYREMYRNQQKNEEQ</sequence>
<dbReference type="RefSeq" id="XP_044561481.1">
    <property type="nucleotide sequence ID" value="XM_044707437.1"/>
</dbReference>
<dbReference type="Gene3D" id="1.10.8.270">
    <property type="entry name" value="putative rabgap domain of human tbc1 domain family member 14 like domains"/>
    <property type="match status" value="1"/>
</dbReference>
<feature type="region of interest" description="Disordered" evidence="1">
    <location>
        <begin position="47"/>
        <end position="165"/>
    </location>
</feature>
<dbReference type="InterPro" id="IPR000195">
    <property type="entry name" value="Rab-GAP-TBC_dom"/>
</dbReference>
<dbReference type="GO" id="GO:0031267">
    <property type="term" value="F:small GTPase binding"/>
    <property type="evidence" value="ECO:0007669"/>
    <property type="project" value="TreeGrafter"/>
</dbReference>
<feature type="compositionally biased region" description="Low complexity" evidence="1">
    <location>
        <begin position="136"/>
        <end position="145"/>
    </location>
</feature>